<sequence>MKSEASFALPARALAFLLAAVLMAVTLFASATSAQAAKPGSGTGSLPVSGTLADGGTFEGTISNLDASTNGAGDLVVSGVLNGTATDAAGDATRITDQAFTTTAALQPGGACDILFLDIGPIFLDLLGLQVDLSQITLDINAVPGAGNLLGNLLCAITGLLDNPGNPTNAIAGLLDRVFALLG</sequence>
<proteinExistence type="predicted"/>
<evidence type="ECO:0000313" key="2">
    <source>
        <dbReference type="EMBL" id="QIN81234.1"/>
    </source>
</evidence>
<dbReference type="AlphaFoldDB" id="A0A6G8Q415"/>
<dbReference type="RefSeq" id="WP_166172406.1">
    <property type="nucleotide sequence ID" value="NZ_CP045119.1"/>
</dbReference>
<organism evidence="2 3">
    <name type="scientific">Rubrobacter tropicus</name>
    <dbReference type="NCBI Taxonomy" id="2653851"/>
    <lineage>
        <taxon>Bacteria</taxon>
        <taxon>Bacillati</taxon>
        <taxon>Actinomycetota</taxon>
        <taxon>Rubrobacteria</taxon>
        <taxon>Rubrobacterales</taxon>
        <taxon>Rubrobacteraceae</taxon>
        <taxon>Rubrobacter</taxon>
    </lineage>
</organism>
<evidence type="ECO:0000256" key="1">
    <source>
        <dbReference type="SAM" id="SignalP"/>
    </source>
</evidence>
<name>A0A6G8Q415_9ACTN</name>
<gene>
    <name evidence="2" type="ORF">GBA63_00330</name>
</gene>
<dbReference type="KEGG" id="rub:GBA63_00330"/>
<feature type="signal peptide" evidence="1">
    <location>
        <begin position="1"/>
        <end position="36"/>
    </location>
</feature>
<dbReference type="Proteomes" id="UP000501452">
    <property type="component" value="Chromosome"/>
</dbReference>
<protein>
    <submittedName>
        <fullName evidence="2">ABC transporter substrate-binding protein</fullName>
    </submittedName>
</protein>
<feature type="chain" id="PRO_5026126897" evidence="1">
    <location>
        <begin position="37"/>
        <end position="183"/>
    </location>
</feature>
<keyword evidence="3" id="KW-1185">Reference proteome</keyword>
<dbReference type="EMBL" id="CP045119">
    <property type="protein sequence ID" value="QIN81234.1"/>
    <property type="molecule type" value="Genomic_DNA"/>
</dbReference>
<reference evidence="2 3" key="1">
    <citation type="submission" date="2019-10" db="EMBL/GenBank/DDBJ databases">
        <title>Rubrobacter sp nov SCSIO 52090 isolated from a deep-sea sediment in the South China Sea.</title>
        <authorList>
            <person name="Chen R.W."/>
        </authorList>
    </citation>
    <scope>NUCLEOTIDE SEQUENCE [LARGE SCALE GENOMIC DNA]</scope>
    <source>
        <strain evidence="2 3">SCSIO 52909</strain>
    </source>
</reference>
<keyword evidence="1" id="KW-0732">Signal</keyword>
<accession>A0A6G8Q415</accession>
<evidence type="ECO:0000313" key="3">
    <source>
        <dbReference type="Proteomes" id="UP000501452"/>
    </source>
</evidence>